<evidence type="ECO:0000313" key="3">
    <source>
        <dbReference type="EMBL" id="KRF85281.1"/>
    </source>
</evidence>
<accession>A0A0Q9WUE7</accession>
<reference evidence="3" key="2">
    <citation type="journal article" date="2008" name="Bioinformatics">
        <title>Assembly reconciliation.</title>
        <authorList>
            <person name="Zimin A.V."/>
            <person name="Smith D.R."/>
            <person name="Sutton G."/>
            <person name="Yorke J.A."/>
        </authorList>
    </citation>
    <scope>NUCLEOTIDE SEQUENCE</scope>
    <source>
        <strain evidence="3">TSC#15010-1051.87</strain>
    </source>
</reference>
<gene>
    <name evidence="3" type="primary">Dvir\GJ26216</name>
    <name evidence="4" type="synonym">Dvir\GJ25580</name>
    <name evidence="4" type="ORF">Dvir_GJ25580</name>
    <name evidence="3" type="ORF">Dvir_GJ26216</name>
</gene>
<dbReference type="InterPro" id="IPR006579">
    <property type="entry name" value="Pre_C2HC_dom"/>
</dbReference>
<dbReference type="Proteomes" id="UP000008792">
    <property type="component" value="Unassembled WGS sequence"/>
</dbReference>
<evidence type="ECO:0000313" key="5">
    <source>
        <dbReference type="Proteomes" id="UP000008792"/>
    </source>
</evidence>
<feature type="domain" description="Pre-C2HC" evidence="2">
    <location>
        <begin position="159"/>
        <end position="233"/>
    </location>
</feature>
<evidence type="ECO:0000256" key="1">
    <source>
        <dbReference type="SAM" id="MobiDB-lite"/>
    </source>
</evidence>
<dbReference type="EMBL" id="CH940658">
    <property type="protein sequence ID" value="KRF85282.1"/>
    <property type="molecule type" value="Genomic_DNA"/>
</dbReference>
<dbReference type="Pfam" id="PF07530">
    <property type="entry name" value="PRE_C2HC"/>
    <property type="match status" value="1"/>
</dbReference>
<organism evidence="3 5">
    <name type="scientific">Drosophila virilis</name>
    <name type="common">Fruit fly</name>
    <dbReference type="NCBI Taxonomy" id="7244"/>
    <lineage>
        <taxon>Eukaryota</taxon>
        <taxon>Metazoa</taxon>
        <taxon>Ecdysozoa</taxon>
        <taxon>Arthropoda</taxon>
        <taxon>Hexapoda</taxon>
        <taxon>Insecta</taxon>
        <taxon>Pterygota</taxon>
        <taxon>Neoptera</taxon>
        <taxon>Endopterygota</taxon>
        <taxon>Diptera</taxon>
        <taxon>Brachycera</taxon>
        <taxon>Muscomorpha</taxon>
        <taxon>Ephydroidea</taxon>
        <taxon>Drosophilidae</taxon>
        <taxon>Drosophila</taxon>
    </lineage>
</organism>
<reference evidence="3 5" key="1">
    <citation type="journal article" date="2007" name="Nature">
        <title>Evolution of genes and genomes on the Drosophila phylogeny.</title>
        <authorList>
            <consortium name="Drosophila 12 Genomes Consortium"/>
            <person name="Clark A.G."/>
            <person name="Eisen M.B."/>
            <person name="Smith D.R."/>
            <person name="Bergman C.M."/>
            <person name="Oliver B."/>
            <person name="Markow T.A."/>
            <person name="Kaufman T.C."/>
            <person name="Kellis M."/>
            <person name="Gelbart W."/>
            <person name="Iyer V.N."/>
            <person name="Pollard D.A."/>
            <person name="Sackton T.B."/>
            <person name="Larracuente A.M."/>
            <person name="Singh N.D."/>
            <person name="Abad J.P."/>
            <person name="Abt D.N."/>
            <person name="Adryan B."/>
            <person name="Aguade M."/>
            <person name="Akashi H."/>
            <person name="Anderson W.W."/>
            <person name="Aquadro C.F."/>
            <person name="Ardell D.H."/>
            <person name="Arguello R."/>
            <person name="Artieri C.G."/>
            <person name="Barbash D.A."/>
            <person name="Barker D."/>
            <person name="Barsanti P."/>
            <person name="Batterham P."/>
            <person name="Batzoglou S."/>
            <person name="Begun D."/>
            <person name="Bhutkar A."/>
            <person name="Blanco E."/>
            <person name="Bosak S.A."/>
            <person name="Bradley R.K."/>
            <person name="Brand A.D."/>
            <person name="Brent M.R."/>
            <person name="Brooks A.N."/>
            <person name="Brown R.H."/>
            <person name="Butlin R.K."/>
            <person name="Caggese C."/>
            <person name="Calvi B.R."/>
            <person name="Bernardo de Carvalho A."/>
            <person name="Caspi A."/>
            <person name="Castrezana S."/>
            <person name="Celniker S.E."/>
            <person name="Chang J.L."/>
            <person name="Chapple C."/>
            <person name="Chatterji S."/>
            <person name="Chinwalla A."/>
            <person name="Civetta A."/>
            <person name="Clifton S.W."/>
            <person name="Comeron J.M."/>
            <person name="Costello J.C."/>
            <person name="Coyne J.A."/>
            <person name="Daub J."/>
            <person name="David R.G."/>
            <person name="Delcher A.L."/>
            <person name="Delehaunty K."/>
            <person name="Do C.B."/>
            <person name="Ebling H."/>
            <person name="Edwards K."/>
            <person name="Eickbush T."/>
            <person name="Evans J.D."/>
            <person name="Filipski A."/>
            <person name="Findeiss S."/>
            <person name="Freyhult E."/>
            <person name="Fulton L."/>
            <person name="Fulton R."/>
            <person name="Garcia A.C."/>
            <person name="Gardiner A."/>
            <person name="Garfield D.A."/>
            <person name="Garvin B.E."/>
            <person name="Gibson G."/>
            <person name="Gilbert D."/>
            <person name="Gnerre S."/>
            <person name="Godfrey J."/>
            <person name="Good R."/>
            <person name="Gotea V."/>
            <person name="Gravely B."/>
            <person name="Greenberg A.J."/>
            <person name="Griffiths-Jones S."/>
            <person name="Gross S."/>
            <person name="Guigo R."/>
            <person name="Gustafson E.A."/>
            <person name="Haerty W."/>
            <person name="Hahn M.W."/>
            <person name="Halligan D.L."/>
            <person name="Halpern A.L."/>
            <person name="Halter G.M."/>
            <person name="Han M.V."/>
            <person name="Heger A."/>
            <person name="Hillier L."/>
            <person name="Hinrichs A.S."/>
            <person name="Holmes I."/>
            <person name="Hoskins R.A."/>
            <person name="Hubisz M.J."/>
            <person name="Hultmark D."/>
            <person name="Huntley M.A."/>
            <person name="Jaffe D.B."/>
            <person name="Jagadeeshan S."/>
            <person name="Jeck W.R."/>
            <person name="Johnson J."/>
            <person name="Jones C.D."/>
            <person name="Jordan W.C."/>
            <person name="Karpen G.H."/>
            <person name="Kataoka E."/>
            <person name="Keightley P.D."/>
            <person name="Kheradpour P."/>
            <person name="Kirkness E.F."/>
            <person name="Koerich L.B."/>
            <person name="Kristiansen K."/>
            <person name="Kudrna D."/>
            <person name="Kulathinal R.J."/>
            <person name="Kumar S."/>
            <person name="Kwok R."/>
            <person name="Lander E."/>
            <person name="Langley C.H."/>
            <person name="Lapoint R."/>
            <person name="Lazzaro B.P."/>
            <person name="Lee S.J."/>
            <person name="Levesque L."/>
            <person name="Li R."/>
            <person name="Lin C.F."/>
            <person name="Lin M.F."/>
            <person name="Lindblad-Toh K."/>
            <person name="Llopart A."/>
            <person name="Long M."/>
            <person name="Low L."/>
            <person name="Lozovsky E."/>
            <person name="Lu J."/>
            <person name="Luo M."/>
            <person name="Machado C.A."/>
            <person name="Makalowski W."/>
            <person name="Marzo M."/>
            <person name="Matsuda M."/>
            <person name="Matzkin L."/>
            <person name="McAllister B."/>
            <person name="McBride C.S."/>
            <person name="McKernan B."/>
            <person name="McKernan K."/>
            <person name="Mendez-Lago M."/>
            <person name="Minx P."/>
            <person name="Mollenhauer M.U."/>
            <person name="Montooth K."/>
            <person name="Mount S.M."/>
            <person name="Mu X."/>
            <person name="Myers E."/>
            <person name="Negre B."/>
            <person name="Newfeld S."/>
            <person name="Nielsen R."/>
            <person name="Noor M.A."/>
            <person name="O'Grady P."/>
            <person name="Pachter L."/>
            <person name="Papaceit M."/>
            <person name="Parisi M.J."/>
            <person name="Parisi M."/>
            <person name="Parts L."/>
            <person name="Pedersen J.S."/>
            <person name="Pesole G."/>
            <person name="Phillippy A.M."/>
            <person name="Ponting C.P."/>
            <person name="Pop M."/>
            <person name="Porcelli D."/>
            <person name="Powell J.R."/>
            <person name="Prohaska S."/>
            <person name="Pruitt K."/>
            <person name="Puig M."/>
            <person name="Quesneville H."/>
            <person name="Ram K.R."/>
            <person name="Rand D."/>
            <person name="Rasmussen M.D."/>
            <person name="Reed L.K."/>
            <person name="Reenan R."/>
            <person name="Reily A."/>
            <person name="Remington K.A."/>
            <person name="Rieger T.T."/>
            <person name="Ritchie M.G."/>
            <person name="Robin C."/>
            <person name="Rogers Y.H."/>
            <person name="Rohde C."/>
            <person name="Rozas J."/>
            <person name="Rubenfield M.J."/>
            <person name="Ruiz A."/>
            <person name="Russo S."/>
            <person name="Salzberg S.L."/>
            <person name="Sanchez-Gracia A."/>
            <person name="Saranga D.J."/>
            <person name="Sato H."/>
            <person name="Schaeffer S.W."/>
            <person name="Schatz M.C."/>
            <person name="Schlenke T."/>
            <person name="Schwartz R."/>
            <person name="Segarra C."/>
            <person name="Singh R.S."/>
            <person name="Sirot L."/>
            <person name="Sirota M."/>
            <person name="Sisneros N.B."/>
            <person name="Smith C.D."/>
            <person name="Smith T.F."/>
            <person name="Spieth J."/>
            <person name="Stage D.E."/>
            <person name="Stark A."/>
            <person name="Stephan W."/>
            <person name="Strausberg R.L."/>
            <person name="Strempel S."/>
            <person name="Sturgill D."/>
            <person name="Sutton G."/>
            <person name="Sutton G.G."/>
            <person name="Tao W."/>
            <person name="Teichmann S."/>
            <person name="Tobari Y.N."/>
            <person name="Tomimura Y."/>
            <person name="Tsolas J.M."/>
            <person name="Valente V.L."/>
            <person name="Venter E."/>
            <person name="Venter J.C."/>
            <person name="Vicario S."/>
            <person name="Vieira F.G."/>
            <person name="Vilella A.J."/>
            <person name="Villasante A."/>
            <person name="Walenz B."/>
            <person name="Wang J."/>
            <person name="Wasserman M."/>
            <person name="Watts T."/>
            <person name="Wilson D."/>
            <person name="Wilson R.K."/>
            <person name="Wing R.A."/>
            <person name="Wolfner M.F."/>
            <person name="Wong A."/>
            <person name="Wong G.K."/>
            <person name="Wu C.I."/>
            <person name="Wu G."/>
            <person name="Yamamoto D."/>
            <person name="Yang H.P."/>
            <person name="Yang S.P."/>
            <person name="Yorke J.A."/>
            <person name="Yoshida K."/>
            <person name="Zdobnov E."/>
            <person name="Zhang P."/>
            <person name="Zhang Y."/>
            <person name="Zimin A.V."/>
            <person name="Baldwin J."/>
            <person name="Abdouelleil A."/>
            <person name="Abdulkadir J."/>
            <person name="Abebe A."/>
            <person name="Abera B."/>
            <person name="Abreu J."/>
            <person name="Acer S.C."/>
            <person name="Aftuck L."/>
            <person name="Alexander A."/>
            <person name="An P."/>
            <person name="Anderson E."/>
            <person name="Anderson S."/>
            <person name="Arachi H."/>
            <person name="Azer M."/>
            <person name="Bachantsang P."/>
            <person name="Barry A."/>
            <person name="Bayul T."/>
            <person name="Berlin A."/>
            <person name="Bessette D."/>
            <person name="Bloom T."/>
            <person name="Blye J."/>
            <person name="Boguslavskiy L."/>
            <person name="Bonnet C."/>
            <person name="Boukhgalter B."/>
            <person name="Bourzgui I."/>
            <person name="Brown A."/>
            <person name="Cahill P."/>
            <person name="Channer S."/>
            <person name="Cheshatsang Y."/>
            <person name="Chuda L."/>
            <person name="Citroen M."/>
            <person name="Collymore A."/>
            <person name="Cooke P."/>
            <person name="Costello M."/>
            <person name="D'Aco K."/>
            <person name="Daza R."/>
            <person name="De Haan G."/>
            <person name="DeGray S."/>
            <person name="DeMaso C."/>
            <person name="Dhargay N."/>
            <person name="Dooley K."/>
            <person name="Dooley E."/>
            <person name="Doricent M."/>
            <person name="Dorje P."/>
            <person name="Dorjee K."/>
            <person name="Dupes A."/>
            <person name="Elong R."/>
            <person name="Falk J."/>
            <person name="Farina A."/>
            <person name="Faro S."/>
            <person name="Ferguson D."/>
            <person name="Fisher S."/>
            <person name="Foley C.D."/>
            <person name="Franke A."/>
            <person name="Friedrich D."/>
            <person name="Gadbois L."/>
            <person name="Gearin G."/>
            <person name="Gearin C.R."/>
            <person name="Giannoukos G."/>
            <person name="Goode T."/>
            <person name="Graham J."/>
            <person name="Grandbois E."/>
            <person name="Grewal S."/>
            <person name="Gyaltsen K."/>
            <person name="Hafez N."/>
            <person name="Hagos B."/>
            <person name="Hall J."/>
            <person name="Henson C."/>
            <person name="Hollinger A."/>
            <person name="Honan T."/>
            <person name="Huard M.D."/>
            <person name="Hughes L."/>
            <person name="Hurhula B."/>
            <person name="Husby M.E."/>
            <person name="Kamat A."/>
            <person name="Kanga B."/>
            <person name="Kashin S."/>
            <person name="Khazanovich D."/>
            <person name="Kisner P."/>
            <person name="Lance K."/>
            <person name="Lara M."/>
            <person name="Lee W."/>
            <person name="Lennon N."/>
            <person name="Letendre F."/>
            <person name="LeVine R."/>
            <person name="Lipovsky A."/>
            <person name="Liu X."/>
            <person name="Liu J."/>
            <person name="Liu S."/>
            <person name="Lokyitsang T."/>
            <person name="Lokyitsang Y."/>
            <person name="Lubonja R."/>
            <person name="Lui A."/>
            <person name="MacDonald P."/>
            <person name="Magnisalis V."/>
            <person name="Maru K."/>
            <person name="Matthews C."/>
            <person name="McCusker W."/>
            <person name="McDonough S."/>
            <person name="Mehta T."/>
            <person name="Meldrim J."/>
            <person name="Meneus L."/>
            <person name="Mihai O."/>
            <person name="Mihalev A."/>
            <person name="Mihova T."/>
            <person name="Mittelman R."/>
            <person name="Mlenga V."/>
            <person name="Montmayeur A."/>
            <person name="Mulrain L."/>
            <person name="Navidi A."/>
            <person name="Naylor J."/>
            <person name="Negash T."/>
            <person name="Nguyen T."/>
            <person name="Nguyen N."/>
            <person name="Nicol R."/>
            <person name="Norbu C."/>
            <person name="Norbu N."/>
            <person name="Novod N."/>
            <person name="O'Neill B."/>
            <person name="Osman S."/>
            <person name="Markiewicz E."/>
            <person name="Oyono O.L."/>
            <person name="Patti C."/>
            <person name="Phunkhang P."/>
            <person name="Pierre F."/>
            <person name="Priest M."/>
            <person name="Raghuraman S."/>
            <person name="Rege F."/>
            <person name="Reyes R."/>
            <person name="Rise C."/>
            <person name="Rogov P."/>
            <person name="Ross K."/>
            <person name="Ryan E."/>
            <person name="Settipalli S."/>
            <person name="Shea T."/>
            <person name="Sherpa N."/>
            <person name="Shi L."/>
            <person name="Shih D."/>
            <person name="Sparrow T."/>
            <person name="Spaulding J."/>
            <person name="Stalker J."/>
            <person name="Stange-Thomann N."/>
            <person name="Stavropoulos S."/>
            <person name="Stone C."/>
            <person name="Strader C."/>
            <person name="Tesfaye S."/>
            <person name="Thomson T."/>
            <person name="Thoulutsang Y."/>
            <person name="Thoulutsang D."/>
            <person name="Topham K."/>
            <person name="Topping I."/>
            <person name="Tsamla T."/>
            <person name="Vassiliev H."/>
            <person name="Vo A."/>
            <person name="Wangchuk T."/>
            <person name="Wangdi T."/>
            <person name="Weiand M."/>
            <person name="Wilkinson J."/>
            <person name="Wilson A."/>
            <person name="Yadav S."/>
            <person name="Young G."/>
            <person name="Yu Q."/>
            <person name="Zembek L."/>
            <person name="Zhong D."/>
            <person name="Zimmer A."/>
            <person name="Zwirko Z."/>
            <person name="Jaffe D.B."/>
            <person name="Alvarez P."/>
            <person name="Brockman W."/>
            <person name="Butler J."/>
            <person name="Chin C."/>
            <person name="Gnerre S."/>
            <person name="Grabherr M."/>
            <person name="Kleber M."/>
            <person name="Mauceli E."/>
            <person name="MacCallum I."/>
        </authorList>
    </citation>
    <scope>NUCLEOTIDE SEQUENCE [LARGE SCALE GENOMIC DNA]</scope>
    <source>
        <strain evidence="3">TSC#15010-1051.87</strain>
        <strain evidence="5">Tucson 15010-1051.87</strain>
    </source>
</reference>
<evidence type="ECO:0000313" key="4">
    <source>
        <dbReference type="EMBL" id="KRF85282.1"/>
    </source>
</evidence>
<dbReference type="EMBL" id="CH940658">
    <property type="protein sequence ID" value="KRF85281.1"/>
    <property type="molecule type" value="Genomic_DNA"/>
</dbReference>
<sequence>MSQNGKLLKNRNTSRTGTKPVTPNTVSTSSDRFALLETQHDVSVIDDDEMDTADEAPPAPDQQLAAKKISKPRPIAVPGVSDIVAMEQTINQSVGPDSYEFKASPSGYLKINAKDVDTHRAIARKLTEVRVQFTHLCLKEDRPYRVVVKYLAASTPRCQIEAAFTSHSHTVTNLYNTGARQPTSEDCADFTNDSPSRNFWLVDLKQDVNNWEALRLRVGRQRVTIELPRKSNSINQSFRCFEFDHTKNYCLKQPMCGRRGQSHWTNSEQCQAKTVADLRCSNCGETMLLPIKAAKAIS</sequence>
<keyword evidence="5" id="KW-1185">Reference proteome</keyword>
<reference evidence="3" key="3">
    <citation type="submission" date="2015-11" db="EMBL/GenBank/DDBJ databases">
        <authorList>
            <consortium name="FlyBase"/>
        </authorList>
    </citation>
    <scope>NUCLEOTIDE SEQUENCE</scope>
    <source>
        <strain evidence="3">TSC#15010-1051.87</strain>
    </source>
</reference>
<feature type="region of interest" description="Disordered" evidence="1">
    <location>
        <begin position="1"/>
        <end position="31"/>
    </location>
</feature>
<name>A0A0Q9WUE7_DROVI</name>
<evidence type="ECO:0000259" key="2">
    <source>
        <dbReference type="Pfam" id="PF07530"/>
    </source>
</evidence>
<proteinExistence type="predicted"/>
<protein>
    <recommendedName>
        <fullName evidence="2">Pre-C2HC domain-containing protein</fullName>
    </recommendedName>
</protein>
<dbReference type="InParanoid" id="A0A0Q9WUE7"/>
<dbReference type="AlphaFoldDB" id="A0A0Q9WUE7"/>